<protein>
    <submittedName>
        <fullName evidence="1">Uncharacterized protein</fullName>
    </submittedName>
</protein>
<organism evidence="1 2">
    <name type="scientific">Araneus ventricosus</name>
    <name type="common">Orbweaver spider</name>
    <name type="synonym">Epeira ventricosa</name>
    <dbReference type="NCBI Taxonomy" id="182803"/>
    <lineage>
        <taxon>Eukaryota</taxon>
        <taxon>Metazoa</taxon>
        <taxon>Ecdysozoa</taxon>
        <taxon>Arthropoda</taxon>
        <taxon>Chelicerata</taxon>
        <taxon>Arachnida</taxon>
        <taxon>Araneae</taxon>
        <taxon>Araneomorphae</taxon>
        <taxon>Entelegynae</taxon>
        <taxon>Araneoidea</taxon>
        <taxon>Araneidae</taxon>
        <taxon>Araneus</taxon>
    </lineage>
</organism>
<evidence type="ECO:0000313" key="2">
    <source>
        <dbReference type="Proteomes" id="UP000499080"/>
    </source>
</evidence>
<dbReference type="Proteomes" id="UP000499080">
    <property type="component" value="Unassembled WGS sequence"/>
</dbReference>
<sequence length="144" mass="17004">MALALRSGRNIERYFNEEKETMRSNQQFSETLYPNYLIYKKDVMELESQNKELEGELNSLPISSDANCYGRSVRNNDKIRKAKNLDNREKDFISPQRRKTARQIRLLKVLTKSKLETISNLLITKLKIRKQILKAMLNQNKSHQ</sequence>
<evidence type="ECO:0000313" key="1">
    <source>
        <dbReference type="EMBL" id="GBN36247.1"/>
    </source>
</evidence>
<name>A0A4Y2NDT7_ARAVE</name>
<keyword evidence="2" id="KW-1185">Reference proteome</keyword>
<gene>
    <name evidence="1" type="ORF">AVEN_233536_1</name>
</gene>
<accession>A0A4Y2NDT7</accession>
<dbReference type="EMBL" id="BGPR01008807">
    <property type="protein sequence ID" value="GBN36247.1"/>
    <property type="molecule type" value="Genomic_DNA"/>
</dbReference>
<comment type="caution">
    <text evidence="1">The sequence shown here is derived from an EMBL/GenBank/DDBJ whole genome shotgun (WGS) entry which is preliminary data.</text>
</comment>
<dbReference type="AlphaFoldDB" id="A0A4Y2NDT7"/>
<proteinExistence type="predicted"/>
<reference evidence="1 2" key="1">
    <citation type="journal article" date="2019" name="Sci. Rep.">
        <title>Orb-weaving spider Araneus ventricosus genome elucidates the spidroin gene catalogue.</title>
        <authorList>
            <person name="Kono N."/>
            <person name="Nakamura H."/>
            <person name="Ohtoshi R."/>
            <person name="Moran D.A.P."/>
            <person name="Shinohara A."/>
            <person name="Yoshida Y."/>
            <person name="Fujiwara M."/>
            <person name="Mori M."/>
            <person name="Tomita M."/>
            <person name="Arakawa K."/>
        </authorList>
    </citation>
    <scope>NUCLEOTIDE SEQUENCE [LARGE SCALE GENOMIC DNA]</scope>
</reference>